<comment type="caution">
    <text evidence="1">The sequence shown here is derived from an EMBL/GenBank/DDBJ whole genome shotgun (WGS) entry which is preliminary data.</text>
</comment>
<organism evidence="1">
    <name type="scientific">Desulfatirhabdium butyrativorans</name>
    <dbReference type="NCBI Taxonomy" id="340467"/>
    <lineage>
        <taxon>Bacteria</taxon>
        <taxon>Pseudomonadati</taxon>
        <taxon>Thermodesulfobacteriota</taxon>
        <taxon>Desulfobacteria</taxon>
        <taxon>Desulfobacterales</taxon>
        <taxon>Desulfatirhabdiaceae</taxon>
        <taxon>Desulfatirhabdium</taxon>
    </lineage>
</organism>
<evidence type="ECO:0000313" key="1">
    <source>
        <dbReference type="EMBL" id="HGU34268.1"/>
    </source>
</evidence>
<gene>
    <name evidence="1" type="ORF">ENS29_15700</name>
</gene>
<name>A0A7C4RU45_9BACT</name>
<accession>A0A7C4RU45</accession>
<dbReference type="AlphaFoldDB" id="A0A7C4RU45"/>
<proteinExistence type="predicted"/>
<evidence type="ECO:0008006" key="2">
    <source>
        <dbReference type="Google" id="ProtNLM"/>
    </source>
</evidence>
<dbReference type="EMBL" id="DSUH01000361">
    <property type="protein sequence ID" value="HGU34268.1"/>
    <property type="molecule type" value="Genomic_DNA"/>
</dbReference>
<sequence>MSVYDMTVTKIRQSFESLIQEVSDFVDFLLMRQAVTRWQLWKQFTEALELSEAGFSDYLTGLEDYENRLERGEIQW</sequence>
<reference evidence="1" key="1">
    <citation type="journal article" date="2020" name="mSystems">
        <title>Genome- and Community-Level Interaction Insights into Carbon Utilization and Element Cycling Functions of Hydrothermarchaeota in Hydrothermal Sediment.</title>
        <authorList>
            <person name="Zhou Z."/>
            <person name="Liu Y."/>
            <person name="Xu W."/>
            <person name="Pan J."/>
            <person name="Luo Z.H."/>
            <person name="Li M."/>
        </authorList>
    </citation>
    <scope>NUCLEOTIDE SEQUENCE [LARGE SCALE GENOMIC DNA]</scope>
    <source>
        <strain evidence="1">SpSt-477</strain>
    </source>
</reference>
<protein>
    <recommendedName>
        <fullName evidence="2">DUF2281 domain-containing protein</fullName>
    </recommendedName>
</protein>